<proteinExistence type="predicted"/>
<evidence type="ECO:0000259" key="1">
    <source>
        <dbReference type="Pfam" id="PF22675"/>
    </source>
</evidence>
<name>A0ABR2M351_9ASPA</name>
<sequence>MSTLTAGSLSPFTPGRLASTSFRSMNALKDMAERIIAVDRAASMIEEILRQGHNSLSNSSQYTAFSKSGQVIQPLSTCVFLGFESDPCQNIAARIRGPNDQYINHIINETGASVVLRGLGSDNHDLSHAQDAQQLHLYLSSTNSKSLEAARSLAENLLDTISAECGASRGACLVTASYPIVAEVAAAVPKGRRLFGRKFDQGHLLPILGCAELVHHHLVPLERSLHGIVILSWVSSSKVYSAVPPPQQLLAGVQSSATMEVSVNPVVSSSCATAECELTATVYTTTAYATTTSGTCYSGYGGIYPQATPLQQVALALKQAPVSTPSVVASTTAHTNALSKLTSISKADTEKRPSQKRKFQELPIISKGLAALNQVHTFPLLYYTFFNVLN</sequence>
<dbReference type="SUPFAM" id="SSF54791">
    <property type="entry name" value="Eukaryotic type KH-domain (KH-domain type I)"/>
    <property type="match status" value="1"/>
</dbReference>
<gene>
    <name evidence="2" type="ORF">KSP40_PGU019858</name>
</gene>
<keyword evidence="3" id="KW-1185">Reference proteome</keyword>
<dbReference type="InterPro" id="IPR055256">
    <property type="entry name" value="KH_1_KHDC4/BBP-like"/>
</dbReference>
<dbReference type="InterPro" id="IPR031121">
    <property type="entry name" value="RIK/BLOM7"/>
</dbReference>
<comment type="caution">
    <text evidence="2">The sequence shown here is derived from an EMBL/GenBank/DDBJ whole genome shotgun (WGS) entry which is preliminary data.</text>
</comment>
<evidence type="ECO:0000313" key="2">
    <source>
        <dbReference type="EMBL" id="KAK8958487.1"/>
    </source>
</evidence>
<evidence type="ECO:0000313" key="3">
    <source>
        <dbReference type="Proteomes" id="UP001412067"/>
    </source>
</evidence>
<dbReference type="PANTHER" id="PTHR15744:SF0">
    <property type="entry name" value="KH HOMOLOGY DOMAIN-CONTAINING PROTEIN 4"/>
    <property type="match status" value="1"/>
</dbReference>
<accession>A0ABR2M351</accession>
<dbReference type="PANTHER" id="PTHR15744">
    <property type="entry name" value="BLOM7"/>
    <property type="match status" value="1"/>
</dbReference>
<dbReference type="Pfam" id="PF22675">
    <property type="entry name" value="KH-I_KHDC4-BBP"/>
    <property type="match status" value="1"/>
</dbReference>
<protein>
    <recommendedName>
        <fullName evidence="1">KHDC4/BBP-like KH-domain type I domain-containing protein</fullName>
    </recommendedName>
</protein>
<dbReference type="Gene3D" id="3.30.1370.10">
    <property type="entry name" value="K Homology domain, type 1"/>
    <property type="match status" value="1"/>
</dbReference>
<reference evidence="2 3" key="1">
    <citation type="journal article" date="2022" name="Nat. Plants">
        <title>Genomes of leafy and leafless Platanthera orchids illuminate the evolution of mycoheterotrophy.</title>
        <authorList>
            <person name="Li M.H."/>
            <person name="Liu K.W."/>
            <person name="Li Z."/>
            <person name="Lu H.C."/>
            <person name="Ye Q.L."/>
            <person name="Zhang D."/>
            <person name="Wang J.Y."/>
            <person name="Li Y.F."/>
            <person name="Zhong Z.M."/>
            <person name="Liu X."/>
            <person name="Yu X."/>
            <person name="Liu D.K."/>
            <person name="Tu X.D."/>
            <person name="Liu B."/>
            <person name="Hao Y."/>
            <person name="Liao X.Y."/>
            <person name="Jiang Y.T."/>
            <person name="Sun W.H."/>
            <person name="Chen J."/>
            <person name="Chen Y.Q."/>
            <person name="Ai Y."/>
            <person name="Zhai J.W."/>
            <person name="Wu S.S."/>
            <person name="Zhou Z."/>
            <person name="Hsiao Y.Y."/>
            <person name="Wu W.L."/>
            <person name="Chen Y.Y."/>
            <person name="Lin Y.F."/>
            <person name="Hsu J.L."/>
            <person name="Li C.Y."/>
            <person name="Wang Z.W."/>
            <person name="Zhao X."/>
            <person name="Zhong W.Y."/>
            <person name="Ma X.K."/>
            <person name="Ma L."/>
            <person name="Huang J."/>
            <person name="Chen G.Z."/>
            <person name="Huang M.Z."/>
            <person name="Huang L."/>
            <person name="Peng D.H."/>
            <person name="Luo Y.B."/>
            <person name="Zou S.Q."/>
            <person name="Chen S.P."/>
            <person name="Lan S."/>
            <person name="Tsai W.C."/>
            <person name="Van de Peer Y."/>
            <person name="Liu Z.J."/>
        </authorList>
    </citation>
    <scope>NUCLEOTIDE SEQUENCE [LARGE SCALE GENOMIC DNA]</scope>
    <source>
        <strain evidence="2">Lor288</strain>
    </source>
</reference>
<dbReference type="Proteomes" id="UP001412067">
    <property type="component" value="Unassembled WGS sequence"/>
</dbReference>
<dbReference type="EMBL" id="JBBWWR010000012">
    <property type="protein sequence ID" value="KAK8958487.1"/>
    <property type="molecule type" value="Genomic_DNA"/>
</dbReference>
<dbReference type="InterPro" id="IPR036612">
    <property type="entry name" value="KH_dom_type_1_sf"/>
</dbReference>
<feature type="domain" description="KHDC4/BBP-like KH-domain type I" evidence="1">
    <location>
        <begin position="86"/>
        <end position="159"/>
    </location>
</feature>
<organism evidence="2 3">
    <name type="scientific">Platanthera guangdongensis</name>
    <dbReference type="NCBI Taxonomy" id="2320717"/>
    <lineage>
        <taxon>Eukaryota</taxon>
        <taxon>Viridiplantae</taxon>
        <taxon>Streptophyta</taxon>
        <taxon>Embryophyta</taxon>
        <taxon>Tracheophyta</taxon>
        <taxon>Spermatophyta</taxon>
        <taxon>Magnoliopsida</taxon>
        <taxon>Liliopsida</taxon>
        <taxon>Asparagales</taxon>
        <taxon>Orchidaceae</taxon>
        <taxon>Orchidoideae</taxon>
        <taxon>Orchideae</taxon>
        <taxon>Orchidinae</taxon>
        <taxon>Platanthera</taxon>
    </lineage>
</organism>